<dbReference type="EMBL" id="CP080035">
    <property type="protein sequence ID" value="QYC12425.1"/>
    <property type="molecule type" value="Genomic_DNA"/>
</dbReference>
<evidence type="ECO:0000259" key="2">
    <source>
        <dbReference type="Pfam" id="PF02796"/>
    </source>
</evidence>
<dbReference type="InterPro" id="IPR006120">
    <property type="entry name" value="Resolvase_HTH_dom"/>
</dbReference>
<feature type="domain" description="Resolvase HTH" evidence="2">
    <location>
        <begin position="120"/>
        <end position="147"/>
    </location>
</feature>
<reference evidence="3 4" key="1">
    <citation type="submission" date="2021-07" db="EMBL/GenBank/DDBJ databases">
        <title>Isolation and characterization of bacteria from a gold mining with a capacity of golden bioaccumulation.</title>
        <authorList>
            <person name="Yang X.J."/>
        </authorList>
    </citation>
    <scope>NUCLEOTIDE SEQUENCE [LARGE SCALE GENOMIC DNA]</scope>
    <source>
        <strain evidence="3 4">Au29</strain>
        <plasmid evidence="3 4">unnamed1</plasmid>
    </source>
</reference>
<keyword evidence="4" id="KW-1185">Reference proteome</keyword>
<name>A0ABX8TMG0_9CAUL</name>
<sequence length="148" mass="15807">MIAEQTRRLQSAGASHILAEERRIGAALTPILDAALQGLAPGDTLAIVSLSAIGADLRDVFAVIAQVDQIGARLVVLDQDVNSHTPLSLAQAARIFGAALSAENRSVPFHETTEWEQTKVALRERKISANEAAARHGVSRATVYRYLG</sequence>
<dbReference type="InterPro" id="IPR006119">
    <property type="entry name" value="Resolv_N"/>
</dbReference>
<dbReference type="Pfam" id="PF02796">
    <property type="entry name" value="HTH_7"/>
    <property type="match status" value="1"/>
</dbReference>
<protein>
    <submittedName>
        <fullName evidence="3">Recombinase family protein</fullName>
    </submittedName>
</protein>
<organism evidence="3 4">
    <name type="scientific">Brevundimonas nasdae</name>
    <dbReference type="NCBI Taxonomy" id="172043"/>
    <lineage>
        <taxon>Bacteria</taxon>
        <taxon>Pseudomonadati</taxon>
        <taxon>Pseudomonadota</taxon>
        <taxon>Alphaproteobacteria</taxon>
        <taxon>Caulobacterales</taxon>
        <taxon>Caulobacteraceae</taxon>
        <taxon>Brevundimonas</taxon>
    </lineage>
</organism>
<evidence type="ECO:0000259" key="1">
    <source>
        <dbReference type="Pfam" id="PF00239"/>
    </source>
</evidence>
<keyword evidence="3" id="KW-0614">Plasmid</keyword>
<dbReference type="Proteomes" id="UP000824334">
    <property type="component" value="Plasmid unnamed1"/>
</dbReference>
<geneLocation type="plasmid" evidence="3 4">
    <name>unnamed1</name>
</geneLocation>
<proteinExistence type="predicted"/>
<accession>A0ABX8TMG0</accession>
<evidence type="ECO:0000313" key="3">
    <source>
        <dbReference type="EMBL" id="QYC12425.1"/>
    </source>
</evidence>
<dbReference type="Pfam" id="PF00239">
    <property type="entry name" value="Resolvase"/>
    <property type="match status" value="1"/>
</dbReference>
<feature type="domain" description="Resolvase/invertase-type recombinase catalytic" evidence="1">
    <location>
        <begin position="2"/>
        <end position="89"/>
    </location>
</feature>
<gene>
    <name evidence="3" type="ORF">KWG56_18450</name>
</gene>
<evidence type="ECO:0000313" key="4">
    <source>
        <dbReference type="Proteomes" id="UP000824334"/>
    </source>
</evidence>